<feature type="non-terminal residue" evidence="4">
    <location>
        <position position="1"/>
    </location>
</feature>
<evidence type="ECO:0000256" key="1">
    <source>
        <dbReference type="ARBA" id="ARBA00022741"/>
    </source>
</evidence>
<organism evidence="4 5">
    <name type="scientific">Dissostichus eleginoides</name>
    <name type="common">Patagonian toothfish</name>
    <name type="synonym">Dissostichus amissus</name>
    <dbReference type="NCBI Taxonomy" id="100907"/>
    <lineage>
        <taxon>Eukaryota</taxon>
        <taxon>Metazoa</taxon>
        <taxon>Chordata</taxon>
        <taxon>Craniata</taxon>
        <taxon>Vertebrata</taxon>
        <taxon>Euteleostomi</taxon>
        <taxon>Actinopterygii</taxon>
        <taxon>Neopterygii</taxon>
        <taxon>Teleostei</taxon>
        <taxon>Neoteleostei</taxon>
        <taxon>Acanthomorphata</taxon>
        <taxon>Eupercaria</taxon>
        <taxon>Perciformes</taxon>
        <taxon>Notothenioidei</taxon>
        <taxon>Nototheniidae</taxon>
        <taxon>Dissostichus</taxon>
    </lineage>
</organism>
<dbReference type="AlphaFoldDB" id="A0AAD9F7A7"/>
<comment type="caution">
    <text evidence="4">The sequence shown here is derived from an EMBL/GenBank/DDBJ whole genome shotgun (WGS) entry which is preliminary data.</text>
</comment>
<evidence type="ECO:0000259" key="3">
    <source>
        <dbReference type="Pfam" id="PF14492"/>
    </source>
</evidence>
<dbReference type="Proteomes" id="UP001228049">
    <property type="component" value="Unassembled WGS sequence"/>
</dbReference>
<dbReference type="GO" id="GO:0005829">
    <property type="term" value="C:cytosol"/>
    <property type="evidence" value="ECO:0007669"/>
    <property type="project" value="TreeGrafter"/>
</dbReference>
<evidence type="ECO:0000313" key="4">
    <source>
        <dbReference type="EMBL" id="KAK1890736.1"/>
    </source>
</evidence>
<feature type="domain" description="Elongation Factor G" evidence="3">
    <location>
        <begin position="70"/>
        <end position="131"/>
    </location>
</feature>
<dbReference type="GO" id="GO:0042256">
    <property type="term" value="P:cytosolic ribosome assembly"/>
    <property type="evidence" value="ECO:0007669"/>
    <property type="project" value="TreeGrafter"/>
</dbReference>
<dbReference type="Gene3D" id="3.30.70.870">
    <property type="entry name" value="Elongation Factor G (Translational Gtpase), domain 3"/>
    <property type="match status" value="1"/>
</dbReference>
<protein>
    <submittedName>
        <fullName evidence="4">Elongation factor-like GTPase 1</fullName>
    </submittedName>
</protein>
<dbReference type="Pfam" id="PF14492">
    <property type="entry name" value="EFG_III"/>
    <property type="match status" value="1"/>
</dbReference>
<evidence type="ECO:0000313" key="5">
    <source>
        <dbReference type="Proteomes" id="UP001228049"/>
    </source>
</evidence>
<dbReference type="GO" id="GO:0003924">
    <property type="term" value="F:GTPase activity"/>
    <property type="evidence" value="ECO:0007669"/>
    <property type="project" value="TreeGrafter"/>
</dbReference>
<reference evidence="4" key="1">
    <citation type="submission" date="2023-04" db="EMBL/GenBank/DDBJ databases">
        <title>Chromosome-level genome of Chaenocephalus aceratus.</title>
        <authorList>
            <person name="Park H."/>
        </authorList>
    </citation>
    <scope>NUCLEOTIDE SEQUENCE</scope>
    <source>
        <strain evidence="4">DE</strain>
        <tissue evidence="4">Muscle</tissue>
    </source>
</reference>
<dbReference type="GO" id="GO:0003746">
    <property type="term" value="F:translation elongation factor activity"/>
    <property type="evidence" value="ECO:0007669"/>
    <property type="project" value="UniProtKB-KW"/>
</dbReference>
<dbReference type="FunFam" id="3.30.70.870:FF:000002">
    <property type="entry name" value="Translation elongation factor 2"/>
    <property type="match status" value="1"/>
</dbReference>
<dbReference type="SUPFAM" id="SSF54980">
    <property type="entry name" value="EF-G C-terminal domain-like"/>
    <property type="match status" value="1"/>
</dbReference>
<dbReference type="InterPro" id="IPR041095">
    <property type="entry name" value="EFG_II"/>
</dbReference>
<dbReference type="CDD" id="cd16261">
    <property type="entry name" value="EF2_snRNP_III"/>
    <property type="match status" value="1"/>
</dbReference>
<proteinExistence type="predicted"/>
<gene>
    <name evidence="4" type="ORF">KUDE01_009567</name>
</gene>
<dbReference type="GO" id="GO:0005525">
    <property type="term" value="F:GTP binding"/>
    <property type="evidence" value="ECO:0007669"/>
    <property type="project" value="UniProtKB-KW"/>
</dbReference>
<dbReference type="GO" id="GO:1990904">
    <property type="term" value="C:ribonucleoprotein complex"/>
    <property type="evidence" value="ECO:0007669"/>
    <property type="project" value="TreeGrafter"/>
</dbReference>
<dbReference type="GO" id="GO:0043022">
    <property type="term" value="F:ribosome binding"/>
    <property type="evidence" value="ECO:0007669"/>
    <property type="project" value="TreeGrafter"/>
</dbReference>
<keyword evidence="5" id="KW-1185">Reference proteome</keyword>
<sequence>MVQKGTEGLMFQTVQTTGAGTAHSHVYDESMFFSPLSSGIGGLEECVLKSATLSTSPACPPFIPLNMEAMPIVRVAIEPKHPSDMPKLVRGMRLLNQADPCAEVLIQETGEHVLVTAGEVHLQRCLDDLRER</sequence>
<dbReference type="PANTHER" id="PTHR42908">
    <property type="entry name" value="TRANSLATION ELONGATION FACTOR-RELATED"/>
    <property type="match status" value="1"/>
</dbReference>
<evidence type="ECO:0000256" key="2">
    <source>
        <dbReference type="ARBA" id="ARBA00023134"/>
    </source>
</evidence>
<dbReference type="PANTHER" id="PTHR42908:SF3">
    <property type="entry name" value="ELONGATION FACTOR-LIKE GTPASE 1"/>
    <property type="match status" value="1"/>
</dbReference>
<keyword evidence="1" id="KW-0547">Nucleotide-binding</keyword>
<accession>A0AAD9F7A7</accession>
<dbReference type="InterPro" id="IPR035647">
    <property type="entry name" value="EFG_III/V"/>
</dbReference>
<keyword evidence="4" id="KW-0648">Protein biosynthesis</keyword>
<dbReference type="EMBL" id="JASDAP010000015">
    <property type="protein sequence ID" value="KAK1890736.1"/>
    <property type="molecule type" value="Genomic_DNA"/>
</dbReference>
<keyword evidence="2" id="KW-0342">GTP-binding</keyword>
<keyword evidence="4" id="KW-0251">Elongation factor</keyword>
<name>A0AAD9F7A7_DISEL</name>